<proteinExistence type="predicted"/>
<evidence type="ECO:0000313" key="2">
    <source>
        <dbReference type="EMBL" id="MED6219564.1"/>
    </source>
</evidence>
<keyword evidence="3" id="KW-1185">Reference proteome</keyword>
<sequence length="163" mass="17969">MDIDKSLAGDPNCWFVTSKNYNGSAIRGDRSSALTQEFFAAKVGKERDGAAPKCKCGVYAILYLSKTSNNPNRLFFGFGHPHCNFFLWLDRHVAKIDKNEGASANSGQEEEDVNVHYETLNVNNRLGNLEDSAAATEKKKSMNMFLIGMGLIVVVLSICVSRV</sequence>
<name>A0ABU6ZB65_9FABA</name>
<keyword evidence="1" id="KW-1133">Transmembrane helix</keyword>
<feature type="transmembrane region" description="Helical" evidence="1">
    <location>
        <begin position="142"/>
        <end position="160"/>
    </location>
</feature>
<evidence type="ECO:0008006" key="4">
    <source>
        <dbReference type="Google" id="ProtNLM"/>
    </source>
</evidence>
<protein>
    <recommendedName>
        <fullName evidence="4">Zinc finger GRF-type domain-containing protein</fullName>
    </recommendedName>
</protein>
<evidence type="ECO:0000313" key="3">
    <source>
        <dbReference type="Proteomes" id="UP001341840"/>
    </source>
</evidence>
<comment type="caution">
    <text evidence="2">The sequence shown here is derived from an EMBL/GenBank/DDBJ whole genome shotgun (WGS) entry which is preliminary data.</text>
</comment>
<dbReference type="Proteomes" id="UP001341840">
    <property type="component" value="Unassembled WGS sequence"/>
</dbReference>
<accession>A0ABU6ZB65</accession>
<evidence type="ECO:0000256" key="1">
    <source>
        <dbReference type="SAM" id="Phobius"/>
    </source>
</evidence>
<gene>
    <name evidence="2" type="ORF">PIB30_036904</name>
</gene>
<reference evidence="2 3" key="1">
    <citation type="journal article" date="2023" name="Plants (Basel)">
        <title>Bridging the Gap: Combining Genomics and Transcriptomics Approaches to Understand Stylosanthes scabra, an Orphan Legume from the Brazilian Caatinga.</title>
        <authorList>
            <person name="Ferreira-Neto J.R.C."/>
            <person name="da Silva M.D."/>
            <person name="Binneck E."/>
            <person name="de Melo N.F."/>
            <person name="da Silva R.H."/>
            <person name="de Melo A.L.T.M."/>
            <person name="Pandolfi V."/>
            <person name="Bustamante F.O."/>
            <person name="Brasileiro-Vidal A.C."/>
            <person name="Benko-Iseppon A.M."/>
        </authorList>
    </citation>
    <scope>NUCLEOTIDE SEQUENCE [LARGE SCALE GENOMIC DNA]</scope>
    <source>
        <tissue evidence="2">Leaves</tissue>
    </source>
</reference>
<keyword evidence="1" id="KW-0812">Transmembrane</keyword>
<dbReference type="EMBL" id="JASCZI010272043">
    <property type="protein sequence ID" value="MED6219564.1"/>
    <property type="molecule type" value="Genomic_DNA"/>
</dbReference>
<keyword evidence="1" id="KW-0472">Membrane</keyword>
<organism evidence="2 3">
    <name type="scientific">Stylosanthes scabra</name>
    <dbReference type="NCBI Taxonomy" id="79078"/>
    <lineage>
        <taxon>Eukaryota</taxon>
        <taxon>Viridiplantae</taxon>
        <taxon>Streptophyta</taxon>
        <taxon>Embryophyta</taxon>
        <taxon>Tracheophyta</taxon>
        <taxon>Spermatophyta</taxon>
        <taxon>Magnoliopsida</taxon>
        <taxon>eudicotyledons</taxon>
        <taxon>Gunneridae</taxon>
        <taxon>Pentapetalae</taxon>
        <taxon>rosids</taxon>
        <taxon>fabids</taxon>
        <taxon>Fabales</taxon>
        <taxon>Fabaceae</taxon>
        <taxon>Papilionoideae</taxon>
        <taxon>50 kb inversion clade</taxon>
        <taxon>dalbergioids sensu lato</taxon>
        <taxon>Dalbergieae</taxon>
        <taxon>Pterocarpus clade</taxon>
        <taxon>Stylosanthes</taxon>
    </lineage>
</organism>